<protein>
    <recommendedName>
        <fullName evidence="3">F-box domain-containing protein</fullName>
    </recommendedName>
</protein>
<name>A0ABR3R5K5_9PLEO</name>
<gene>
    <name evidence="1" type="ORF">SLS60_007435</name>
</gene>
<reference evidence="1 2" key="1">
    <citation type="submission" date="2024-02" db="EMBL/GenBank/DDBJ databases">
        <title>De novo assembly and annotation of 12 fungi associated with fruit tree decline syndrome in Ontario, Canada.</title>
        <authorList>
            <person name="Sulman M."/>
            <person name="Ellouze W."/>
            <person name="Ilyukhin E."/>
        </authorList>
    </citation>
    <scope>NUCLEOTIDE SEQUENCE [LARGE SCALE GENOMIC DNA]</scope>
    <source>
        <strain evidence="1 2">M42-189</strain>
    </source>
</reference>
<organism evidence="1 2">
    <name type="scientific">Paraconiothyrium brasiliense</name>
    <dbReference type="NCBI Taxonomy" id="300254"/>
    <lineage>
        <taxon>Eukaryota</taxon>
        <taxon>Fungi</taxon>
        <taxon>Dikarya</taxon>
        <taxon>Ascomycota</taxon>
        <taxon>Pezizomycotina</taxon>
        <taxon>Dothideomycetes</taxon>
        <taxon>Pleosporomycetidae</taxon>
        <taxon>Pleosporales</taxon>
        <taxon>Massarineae</taxon>
        <taxon>Didymosphaeriaceae</taxon>
        <taxon>Paraconiothyrium</taxon>
    </lineage>
</organism>
<dbReference type="Proteomes" id="UP001521785">
    <property type="component" value="Unassembled WGS sequence"/>
</dbReference>
<keyword evidence="2" id="KW-1185">Reference proteome</keyword>
<dbReference type="EMBL" id="JAKJXO020000010">
    <property type="protein sequence ID" value="KAL1599632.1"/>
    <property type="molecule type" value="Genomic_DNA"/>
</dbReference>
<evidence type="ECO:0000313" key="1">
    <source>
        <dbReference type="EMBL" id="KAL1599632.1"/>
    </source>
</evidence>
<evidence type="ECO:0008006" key="3">
    <source>
        <dbReference type="Google" id="ProtNLM"/>
    </source>
</evidence>
<sequence length="447" mass="51397">MSVSKLPAELQIEVFSYLGNTDLKAVRGVSASCRDNASPHLFRSIIACARYQAMGAFQNIALHPVYQNYVKEIVFDATAYEAREAKVESAYQTSALSEPHLREVVSWVRRTRWKQYQTLFREQEEIKEGVLLQTVARALEWMPHVESVAYCSHPLHVPVEKKLMKDILERRLPSPAWDGSIQAANRTPENGFHHLIGAIRVAQYSNIREFHVRMRPSDGFWSGPRLALGEFQFKETDHLEAGKYFFRNLRQIELDLDMRYAAQRREALANMRTLLAEAKHLSELRLHAEPSHNMPEALAWLTAGENISPFVSLGLGIHWPKLRIIDLGRVIATEDELRGLVHRGRDTLTSMKFTNCIITSGRWSNLTDEVVYGTNISTFSLNRVHEEYVFREVAFERLRGSEREKWMYEGQLKENTKGERYFCEHPGKSIYAWRDLASNQAGSSEAD</sequence>
<evidence type="ECO:0000313" key="2">
    <source>
        <dbReference type="Proteomes" id="UP001521785"/>
    </source>
</evidence>
<accession>A0ABR3R5K5</accession>
<comment type="caution">
    <text evidence="1">The sequence shown here is derived from an EMBL/GenBank/DDBJ whole genome shotgun (WGS) entry which is preliminary data.</text>
</comment>
<proteinExistence type="predicted"/>